<comment type="caution">
    <text evidence="2">The sequence shown here is derived from an EMBL/GenBank/DDBJ whole genome shotgun (WGS) entry which is preliminary data.</text>
</comment>
<dbReference type="GO" id="GO:0016887">
    <property type="term" value="F:ATP hydrolysis activity"/>
    <property type="evidence" value="ECO:0007669"/>
    <property type="project" value="InterPro"/>
</dbReference>
<sequence length="376" mass="43351">MNFIDTLKSVDLILSTGEVPLIVGESGIGKTALANKLAKENDWSLVAIDGNLLKEGEIGGLPTIESYVGVNSSGYKTEKKTTVYAVHNKLREIDEEISKGKIVLLFIDEINRCEHTVQQELMNLILNREINGYKLHDDVKILAAMNPSSKYGSDFDYQVVDMDAAQENRFVWLNMESDHTQWIKWAIDEGIERKVIEFISTFPEYLHKINEDDVRATPRSYERVSKIYKVYKENNNSIPRAVFLNVIKGNVGKVIAEEFISFIESDSKPLISYEEVFLGESIDESIVERVKKESHTRLYLSAMNILKDLELNIKNDKYESNHYINRFIKFLKMYPVDLMIGIMKDIRNSYTEVYKKAIENEEFVKSYFESYSLIRG</sequence>
<proteinExistence type="predicted"/>
<dbReference type="Proteomes" id="UP000346772">
    <property type="component" value="Unassembled WGS sequence"/>
</dbReference>
<dbReference type="InterPro" id="IPR003959">
    <property type="entry name" value="ATPase_AAA_core"/>
</dbReference>
<reference evidence="2 3" key="1">
    <citation type="submission" date="2019-02" db="EMBL/GenBank/DDBJ databases">
        <authorList>
            <consortium name="Pathogen Informatics"/>
        </authorList>
    </citation>
    <scope>NUCLEOTIDE SEQUENCE [LARGE SCALE GENOMIC DNA]</scope>
    <source>
        <strain evidence="2 3">078GUE027</strain>
    </source>
</reference>
<dbReference type="EMBL" id="CAADAT010000023">
    <property type="protein sequence ID" value="VFD55661.1"/>
    <property type="molecule type" value="Genomic_DNA"/>
</dbReference>
<evidence type="ECO:0000313" key="3">
    <source>
        <dbReference type="Proteomes" id="UP000346772"/>
    </source>
</evidence>
<dbReference type="Gene3D" id="3.40.50.300">
    <property type="entry name" value="P-loop containing nucleotide triphosphate hydrolases"/>
    <property type="match status" value="1"/>
</dbReference>
<dbReference type="SUPFAM" id="SSF52540">
    <property type="entry name" value="P-loop containing nucleoside triphosphate hydrolases"/>
    <property type="match status" value="1"/>
</dbReference>
<dbReference type="SMART" id="SM00382">
    <property type="entry name" value="AAA"/>
    <property type="match status" value="1"/>
</dbReference>
<dbReference type="InterPro" id="IPR003593">
    <property type="entry name" value="AAA+_ATPase"/>
</dbReference>
<dbReference type="GO" id="GO:0005524">
    <property type="term" value="F:ATP binding"/>
    <property type="evidence" value="ECO:0007669"/>
    <property type="project" value="InterPro"/>
</dbReference>
<feature type="domain" description="AAA+ ATPase" evidence="1">
    <location>
        <begin position="16"/>
        <end position="176"/>
    </location>
</feature>
<dbReference type="CDD" id="cd00009">
    <property type="entry name" value="AAA"/>
    <property type="match status" value="1"/>
</dbReference>
<dbReference type="RefSeq" id="WP_003422548.1">
    <property type="nucleotide sequence ID" value="NZ_BEHB01000024.1"/>
</dbReference>
<organism evidence="2 3">
    <name type="scientific">Clostridioides difficile</name>
    <name type="common">Peptoclostridium difficile</name>
    <dbReference type="NCBI Taxonomy" id="1496"/>
    <lineage>
        <taxon>Bacteria</taxon>
        <taxon>Bacillati</taxon>
        <taxon>Bacillota</taxon>
        <taxon>Clostridia</taxon>
        <taxon>Peptostreptococcales</taxon>
        <taxon>Peptostreptococcaceae</taxon>
        <taxon>Clostridioides</taxon>
    </lineage>
</organism>
<dbReference type="InterPro" id="IPR027417">
    <property type="entry name" value="P-loop_NTPase"/>
</dbReference>
<evidence type="ECO:0000313" key="2">
    <source>
        <dbReference type="EMBL" id="VFD55661.1"/>
    </source>
</evidence>
<evidence type="ECO:0000259" key="1">
    <source>
        <dbReference type="SMART" id="SM00382"/>
    </source>
</evidence>
<protein>
    <submittedName>
        <fullName evidence="2">ATPase</fullName>
    </submittedName>
</protein>
<dbReference type="Pfam" id="PF00004">
    <property type="entry name" value="AAA"/>
    <property type="match status" value="1"/>
</dbReference>
<accession>A0AAX3H3U5</accession>
<dbReference type="AlphaFoldDB" id="A0AAX3H3U5"/>
<gene>
    <name evidence="2" type="ORF">SAMEA1710456_03197</name>
</gene>
<name>A0AAX3H3U5_CLODI</name>